<sequence>MSQASTRNQDLIKVLPGLPYSPPFQQHSGYLQGLASNQLHYWFVESQHNPKTDPLLLWLNGGPGCSSIDGLLTENGPFAVNDDGKTLYYRNTTWNKFANVLYLESPAGVGFSYNHVGKYHWNDDVVAQNNHAALHSFFKKFPSFTKNPFFITGESYAGVYIPTLVARLLNDSSIALQGFAIGNAVLSAKFNTDSSVYFAYYHGIIGDDLWAQLQLYCCTIDGCQFYQTKSQQCKKYSMQVRQMVSNHLNDYYIYGDCQGVSAKQFRIQHILDDWDQVTGTGHPKGHPTAHPTPPVLPCIDSKAETIYLNRHDVRQALHIPHYVPPWRVCSAAINKDYNRNVRSPIDLFPKLLKKFRALIYNGDVDIVCNFLGDEMAVSSLDRRVIEERRPWFYNDTLGPQVGGYVVRYDKIDFLTIRGAGHMAPAIKPWQTYQAIYNFVFNRTYSDLPNIV</sequence>
<organism evidence="6 7">
    <name type="scientific">Trichoplax adhaerens</name>
    <name type="common">Trichoplax reptans</name>
    <dbReference type="NCBI Taxonomy" id="10228"/>
    <lineage>
        <taxon>Eukaryota</taxon>
        <taxon>Metazoa</taxon>
        <taxon>Placozoa</taxon>
        <taxon>Uniplacotomia</taxon>
        <taxon>Trichoplacea</taxon>
        <taxon>Trichoplacidae</taxon>
        <taxon>Trichoplax</taxon>
    </lineage>
</organism>
<keyword evidence="3 5" id="KW-0645">Protease</keyword>
<accession>B3SB99</accession>
<evidence type="ECO:0000313" key="7">
    <source>
        <dbReference type="Proteomes" id="UP000009022"/>
    </source>
</evidence>
<dbReference type="InterPro" id="IPR018202">
    <property type="entry name" value="Ser_caboxypep_ser_AS"/>
</dbReference>
<dbReference type="RefSeq" id="XP_002117513.1">
    <property type="nucleotide sequence ID" value="XM_002117477.1"/>
</dbReference>
<protein>
    <recommendedName>
        <fullName evidence="5">Carboxypeptidase</fullName>
        <ecNumber evidence="5">3.4.16.-</ecNumber>
    </recommendedName>
</protein>
<evidence type="ECO:0000256" key="3">
    <source>
        <dbReference type="ARBA" id="ARBA00022670"/>
    </source>
</evidence>
<dbReference type="PRINTS" id="PR00724">
    <property type="entry name" value="CRBOXYPTASEC"/>
</dbReference>
<dbReference type="KEGG" id="tad:TRIADDRAFT_61540"/>
<dbReference type="OrthoDB" id="443318at2759"/>
<keyword evidence="4 5" id="KW-0378">Hydrolase</keyword>
<dbReference type="GO" id="GO:0006508">
    <property type="term" value="P:proteolysis"/>
    <property type="evidence" value="ECO:0007669"/>
    <property type="project" value="UniProtKB-KW"/>
</dbReference>
<name>B3SB99_TRIAD</name>
<dbReference type="InterPro" id="IPR001563">
    <property type="entry name" value="Peptidase_S10"/>
</dbReference>
<dbReference type="GO" id="GO:0004185">
    <property type="term" value="F:serine-type carboxypeptidase activity"/>
    <property type="evidence" value="ECO:0000318"/>
    <property type="project" value="GO_Central"/>
</dbReference>
<dbReference type="MEROPS" id="S10.002"/>
<dbReference type="InterPro" id="IPR029058">
    <property type="entry name" value="AB_hydrolase_fold"/>
</dbReference>
<dbReference type="GO" id="GO:1904715">
    <property type="term" value="P:negative regulation of chaperone-mediated autophagy"/>
    <property type="evidence" value="ECO:0007669"/>
    <property type="project" value="UniProtKB-ARBA"/>
</dbReference>
<gene>
    <name evidence="6" type="ORF">TRIADDRAFT_61540</name>
</gene>
<dbReference type="Pfam" id="PF00450">
    <property type="entry name" value="Peptidase_S10"/>
    <property type="match status" value="1"/>
</dbReference>
<comment type="similarity">
    <text evidence="1 5">Belongs to the peptidase S10 family.</text>
</comment>
<keyword evidence="7" id="KW-1185">Reference proteome</keyword>
<evidence type="ECO:0000256" key="5">
    <source>
        <dbReference type="RuleBase" id="RU361156"/>
    </source>
</evidence>
<dbReference type="Proteomes" id="UP000009022">
    <property type="component" value="Unassembled WGS sequence"/>
</dbReference>
<dbReference type="FunFam" id="3.40.50.1820:FF:000335">
    <property type="entry name" value="Carboxypeptidase"/>
    <property type="match status" value="1"/>
</dbReference>
<dbReference type="SUPFAM" id="SSF53474">
    <property type="entry name" value="alpha/beta-Hydrolases"/>
    <property type="match status" value="1"/>
</dbReference>
<dbReference type="PROSITE" id="PS00131">
    <property type="entry name" value="CARBOXYPEPT_SER_SER"/>
    <property type="match status" value="1"/>
</dbReference>
<dbReference type="OMA" id="CIESPVG"/>
<reference evidence="6 7" key="1">
    <citation type="journal article" date="2008" name="Nature">
        <title>The Trichoplax genome and the nature of placozoans.</title>
        <authorList>
            <person name="Srivastava M."/>
            <person name="Begovic E."/>
            <person name="Chapman J."/>
            <person name="Putnam N.H."/>
            <person name="Hellsten U."/>
            <person name="Kawashima T."/>
            <person name="Kuo A."/>
            <person name="Mitros T."/>
            <person name="Salamov A."/>
            <person name="Carpenter M.L."/>
            <person name="Signorovitch A.Y."/>
            <person name="Moreno M.A."/>
            <person name="Kamm K."/>
            <person name="Grimwood J."/>
            <person name="Schmutz J."/>
            <person name="Shapiro H."/>
            <person name="Grigoriev I.V."/>
            <person name="Buss L.W."/>
            <person name="Schierwater B."/>
            <person name="Dellaporta S.L."/>
            <person name="Rokhsar D.S."/>
        </authorList>
    </citation>
    <scope>NUCLEOTIDE SEQUENCE [LARGE SCALE GENOMIC DNA]</scope>
    <source>
        <strain evidence="6 7">Grell-BS-1999</strain>
    </source>
</reference>
<dbReference type="Gene3D" id="3.40.50.1820">
    <property type="entry name" value="alpha/beta hydrolase"/>
    <property type="match status" value="1"/>
</dbReference>
<dbReference type="PANTHER" id="PTHR11802:SF201">
    <property type="entry name" value="CARBOXYPEPTIDASE"/>
    <property type="match status" value="1"/>
</dbReference>
<dbReference type="AlphaFoldDB" id="B3SB99"/>
<keyword evidence="2 5" id="KW-0121">Carboxypeptidase</keyword>
<dbReference type="PANTHER" id="PTHR11802">
    <property type="entry name" value="SERINE PROTEASE FAMILY S10 SERINE CARBOXYPEPTIDASE"/>
    <property type="match status" value="1"/>
</dbReference>
<evidence type="ECO:0000256" key="1">
    <source>
        <dbReference type="ARBA" id="ARBA00009431"/>
    </source>
</evidence>
<dbReference type="EMBL" id="DS985264">
    <property type="protein sequence ID" value="EDV19923.1"/>
    <property type="molecule type" value="Genomic_DNA"/>
</dbReference>
<dbReference type="EC" id="3.4.16.-" evidence="5"/>
<evidence type="ECO:0000313" key="6">
    <source>
        <dbReference type="EMBL" id="EDV19923.1"/>
    </source>
</evidence>
<evidence type="ECO:0000256" key="2">
    <source>
        <dbReference type="ARBA" id="ARBA00022645"/>
    </source>
</evidence>
<dbReference type="eggNOG" id="KOG1282">
    <property type="taxonomic scope" value="Eukaryota"/>
</dbReference>
<dbReference type="CTD" id="6758726"/>
<dbReference type="InParanoid" id="B3SB99"/>
<dbReference type="GO" id="GO:0031647">
    <property type="term" value="P:regulation of protein stability"/>
    <property type="evidence" value="ECO:0007669"/>
    <property type="project" value="UniProtKB-ARBA"/>
</dbReference>
<dbReference type="GeneID" id="6758726"/>
<dbReference type="HOGENOM" id="CLU_008523_13_3_1"/>
<dbReference type="PhylomeDB" id="B3SB99"/>
<proteinExistence type="inferred from homology"/>
<evidence type="ECO:0000256" key="4">
    <source>
        <dbReference type="ARBA" id="ARBA00022801"/>
    </source>
</evidence>
<dbReference type="InterPro" id="IPR033124">
    <property type="entry name" value="Ser_caboxypep_his_AS"/>
</dbReference>
<dbReference type="PROSITE" id="PS00560">
    <property type="entry name" value="CARBOXYPEPT_SER_HIS"/>
    <property type="match status" value="1"/>
</dbReference>